<feature type="transmembrane region" description="Helical" evidence="11">
    <location>
        <begin position="42"/>
        <end position="61"/>
    </location>
</feature>
<evidence type="ECO:0000256" key="5">
    <source>
        <dbReference type="ARBA" id="ARBA00022801"/>
    </source>
</evidence>
<gene>
    <name evidence="13" type="ORF">SNE34_04420</name>
</gene>
<keyword evidence="3" id="KW-1003">Cell membrane</keyword>
<dbReference type="InterPro" id="IPR000326">
    <property type="entry name" value="PAP2/HPO"/>
</dbReference>
<keyword evidence="14" id="KW-1185">Reference proteome</keyword>
<dbReference type="RefSeq" id="WP_332615082.1">
    <property type="nucleotide sequence ID" value="NZ_JAXGFP010000002.1"/>
</dbReference>
<keyword evidence="6 11" id="KW-1133">Transmembrane helix</keyword>
<dbReference type="PANTHER" id="PTHR14969">
    <property type="entry name" value="SPHINGOSINE-1-PHOSPHATE PHOSPHOHYDROLASE"/>
    <property type="match status" value="1"/>
</dbReference>
<evidence type="ECO:0000256" key="3">
    <source>
        <dbReference type="ARBA" id="ARBA00022475"/>
    </source>
</evidence>
<accession>A0ABU7YWG3</accession>
<protein>
    <recommendedName>
        <fullName evidence="2">undecaprenyl-diphosphate phosphatase</fullName>
        <ecNumber evidence="2">3.6.1.27</ecNumber>
    </recommendedName>
    <alternativeName>
        <fullName evidence="8">Undecaprenyl pyrophosphate phosphatase</fullName>
    </alternativeName>
</protein>
<feature type="transmembrane region" description="Helical" evidence="11">
    <location>
        <begin position="194"/>
        <end position="215"/>
    </location>
</feature>
<comment type="subcellular location">
    <subcellularLocation>
        <location evidence="1">Cell membrane</location>
        <topology evidence="1">Multi-pass membrane protein</topology>
    </subcellularLocation>
</comment>
<organism evidence="13 14">
    <name type="scientific">Novilysobacter erysipheiresistens</name>
    <dbReference type="NCBI Taxonomy" id="1749332"/>
    <lineage>
        <taxon>Bacteria</taxon>
        <taxon>Pseudomonadati</taxon>
        <taxon>Pseudomonadota</taxon>
        <taxon>Gammaproteobacteria</taxon>
        <taxon>Lysobacterales</taxon>
        <taxon>Lysobacteraceae</taxon>
        <taxon>Novilysobacter</taxon>
    </lineage>
</organism>
<keyword evidence="4 11" id="KW-0812">Transmembrane</keyword>
<evidence type="ECO:0000256" key="4">
    <source>
        <dbReference type="ARBA" id="ARBA00022692"/>
    </source>
</evidence>
<evidence type="ECO:0000256" key="1">
    <source>
        <dbReference type="ARBA" id="ARBA00004651"/>
    </source>
</evidence>
<sequence length="253" mass="27910">MAAPGSPDSKSRGRRPVDTGLSKPGEVLREERRLVRDLLHRHGWRLLLVFVGLLLPLWGFAELADEIHEQEAIGFDEPILHFAHGLAAPGLDRFFVILTDIGYLHGVVPIDIVLVLVLLAVRRLRAATFAAVALAGSGLLNVGTKLVFARDRPSLWESITPELTYSFPSGHAMGSATLAWVVVLLAWRTRWRWPVFAVAVPSVLLVGFSRVYLGVHYPSDILAGWAAASVWAAATYLAVFRLHGRPWPEPPNR</sequence>
<dbReference type="SUPFAM" id="SSF48317">
    <property type="entry name" value="Acid phosphatase/Vanadium-dependent haloperoxidase"/>
    <property type="match status" value="1"/>
</dbReference>
<dbReference type="EMBL" id="JAXGFP010000002">
    <property type="protein sequence ID" value="MEG3183256.1"/>
    <property type="molecule type" value="Genomic_DNA"/>
</dbReference>
<dbReference type="InterPro" id="IPR036938">
    <property type="entry name" value="PAP2/HPO_sf"/>
</dbReference>
<evidence type="ECO:0000256" key="10">
    <source>
        <dbReference type="SAM" id="MobiDB-lite"/>
    </source>
</evidence>
<feature type="transmembrane region" description="Helical" evidence="11">
    <location>
        <begin position="221"/>
        <end position="240"/>
    </location>
</feature>
<evidence type="ECO:0000313" key="14">
    <source>
        <dbReference type="Proteomes" id="UP001355056"/>
    </source>
</evidence>
<feature type="transmembrane region" description="Helical" evidence="11">
    <location>
        <begin position="128"/>
        <end position="148"/>
    </location>
</feature>
<evidence type="ECO:0000256" key="7">
    <source>
        <dbReference type="ARBA" id="ARBA00023136"/>
    </source>
</evidence>
<keyword evidence="5" id="KW-0378">Hydrolase</keyword>
<evidence type="ECO:0000256" key="2">
    <source>
        <dbReference type="ARBA" id="ARBA00012374"/>
    </source>
</evidence>
<feature type="domain" description="Phosphatidic acid phosphatase type 2/haloperoxidase" evidence="12">
    <location>
        <begin position="127"/>
        <end position="236"/>
    </location>
</feature>
<dbReference type="Pfam" id="PF01569">
    <property type="entry name" value="PAP2"/>
    <property type="match status" value="1"/>
</dbReference>
<feature type="region of interest" description="Disordered" evidence="10">
    <location>
        <begin position="1"/>
        <end position="22"/>
    </location>
</feature>
<evidence type="ECO:0000256" key="11">
    <source>
        <dbReference type="SAM" id="Phobius"/>
    </source>
</evidence>
<comment type="caution">
    <text evidence="13">The sequence shown here is derived from an EMBL/GenBank/DDBJ whole genome shotgun (WGS) entry which is preliminary data.</text>
</comment>
<dbReference type="PANTHER" id="PTHR14969:SF62">
    <property type="entry name" value="DECAPRENYLPHOSPHORYL-5-PHOSPHORIBOSE PHOSPHATASE RV3807C-RELATED"/>
    <property type="match status" value="1"/>
</dbReference>
<dbReference type="Gene3D" id="1.20.144.10">
    <property type="entry name" value="Phosphatidic acid phosphatase type 2/haloperoxidase"/>
    <property type="match status" value="1"/>
</dbReference>
<comment type="catalytic activity">
    <reaction evidence="9">
        <text>di-trans,octa-cis-undecaprenyl diphosphate + H2O = di-trans,octa-cis-undecaprenyl phosphate + phosphate + H(+)</text>
        <dbReference type="Rhea" id="RHEA:28094"/>
        <dbReference type="ChEBI" id="CHEBI:15377"/>
        <dbReference type="ChEBI" id="CHEBI:15378"/>
        <dbReference type="ChEBI" id="CHEBI:43474"/>
        <dbReference type="ChEBI" id="CHEBI:58405"/>
        <dbReference type="ChEBI" id="CHEBI:60392"/>
        <dbReference type="EC" id="3.6.1.27"/>
    </reaction>
</comment>
<proteinExistence type="predicted"/>
<reference evidence="13 14" key="1">
    <citation type="journal article" date="2016" name="Int. J. Syst. Evol. Microbiol.">
        <title>Lysobacter erysipheiresistens sp. nov., an antagonist of powdery mildew, isolated from tobacco-cultivated soil.</title>
        <authorList>
            <person name="Xie B."/>
            <person name="Li T."/>
            <person name="Lin X."/>
            <person name="Wang C.J."/>
            <person name="Chen Y.J."/>
            <person name="Liu W.J."/>
            <person name="Zhao Z.W."/>
        </authorList>
    </citation>
    <scope>NUCLEOTIDE SEQUENCE [LARGE SCALE GENOMIC DNA]</scope>
    <source>
        <strain evidence="13 14">RS-LYSO-3</strain>
    </source>
</reference>
<evidence type="ECO:0000256" key="8">
    <source>
        <dbReference type="ARBA" id="ARBA00032707"/>
    </source>
</evidence>
<dbReference type="Proteomes" id="UP001355056">
    <property type="component" value="Unassembled WGS sequence"/>
</dbReference>
<feature type="transmembrane region" description="Helical" evidence="11">
    <location>
        <begin position="101"/>
        <end position="121"/>
    </location>
</feature>
<keyword evidence="7 11" id="KW-0472">Membrane</keyword>
<evidence type="ECO:0000256" key="6">
    <source>
        <dbReference type="ARBA" id="ARBA00022989"/>
    </source>
</evidence>
<evidence type="ECO:0000259" key="12">
    <source>
        <dbReference type="SMART" id="SM00014"/>
    </source>
</evidence>
<evidence type="ECO:0000313" key="13">
    <source>
        <dbReference type="EMBL" id="MEG3183256.1"/>
    </source>
</evidence>
<feature type="transmembrane region" description="Helical" evidence="11">
    <location>
        <begin position="168"/>
        <end position="187"/>
    </location>
</feature>
<name>A0ABU7YWG3_9GAMM</name>
<dbReference type="CDD" id="cd03392">
    <property type="entry name" value="PAP2_like_2"/>
    <property type="match status" value="1"/>
</dbReference>
<evidence type="ECO:0000256" key="9">
    <source>
        <dbReference type="ARBA" id="ARBA00047594"/>
    </source>
</evidence>
<dbReference type="SMART" id="SM00014">
    <property type="entry name" value="acidPPc"/>
    <property type="match status" value="1"/>
</dbReference>
<dbReference type="EC" id="3.6.1.27" evidence="2"/>